<reference evidence="2" key="1">
    <citation type="submission" date="2016-11" db="EMBL/GenBank/DDBJ databases">
        <authorList>
            <person name="Varghese N."/>
            <person name="Submissions S."/>
        </authorList>
    </citation>
    <scope>NUCLEOTIDE SEQUENCE [LARGE SCALE GENOMIC DNA]</scope>
    <source>
        <strain evidence="2">DSM 19055</strain>
    </source>
</reference>
<dbReference type="Proteomes" id="UP000184047">
    <property type="component" value="Unassembled WGS sequence"/>
</dbReference>
<evidence type="ECO:0000313" key="2">
    <source>
        <dbReference type="Proteomes" id="UP000184047"/>
    </source>
</evidence>
<name>A0A1M5KXI9_9FLAO</name>
<dbReference type="EMBL" id="FQWT01000001">
    <property type="protein sequence ID" value="SHG57467.1"/>
    <property type="molecule type" value="Genomic_DNA"/>
</dbReference>
<keyword evidence="2" id="KW-1185">Reference proteome</keyword>
<sequence>MIKAVSFIFLSLKLNDDDFRKRLFADNGLSKENT</sequence>
<accession>A0A1M5KXI9</accession>
<proteinExistence type="predicted"/>
<gene>
    <name evidence="1" type="ORF">SAMN05421866_0874</name>
</gene>
<protein>
    <submittedName>
        <fullName evidence="1">Uncharacterized protein</fullName>
    </submittedName>
</protein>
<evidence type="ECO:0000313" key="1">
    <source>
        <dbReference type="EMBL" id="SHG57467.1"/>
    </source>
</evidence>
<dbReference type="AlphaFoldDB" id="A0A1M5KXI9"/>
<organism evidence="1 2">
    <name type="scientific">Chryseobacterium oranimense</name>
    <dbReference type="NCBI Taxonomy" id="421058"/>
    <lineage>
        <taxon>Bacteria</taxon>
        <taxon>Pseudomonadati</taxon>
        <taxon>Bacteroidota</taxon>
        <taxon>Flavobacteriia</taxon>
        <taxon>Flavobacteriales</taxon>
        <taxon>Weeksellaceae</taxon>
        <taxon>Chryseobacterium group</taxon>
        <taxon>Chryseobacterium</taxon>
    </lineage>
</organism>